<dbReference type="AlphaFoldDB" id="A0A3Q0EK22"/>
<dbReference type="Pfam" id="PF03004">
    <property type="entry name" value="Transposase_24"/>
    <property type="match status" value="1"/>
</dbReference>
<proteinExistence type="predicted"/>
<feature type="compositionally biased region" description="Polar residues" evidence="1">
    <location>
        <begin position="124"/>
        <end position="140"/>
    </location>
</feature>
<name>A0A3Q0EK22_VIGRR</name>
<feature type="compositionally biased region" description="Polar residues" evidence="1">
    <location>
        <begin position="86"/>
        <end position="110"/>
    </location>
</feature>
<protein>
    <submittedName>
        <fullName evidence="3 4">Uncharacterized protein LOC106778695 isoform X2</fullName>
    </submittedName>
</protein>
<dbReference type="InterPro" id="IPR004252">
    <property type="entry name" value="Probable_transposase_24"/>
</dbReference>
<feature type="compositionally biased region" description="Low complexity" evidence="1">
    <location>
        <begin position="60"/>
        <end position="78"/>
    </location>
</feature>
<organism evidence="2 4">
    <name type="scientific">Vigna radiata var. radiata</name>
    <name type="common">Mung bean</name>
    <name type="synonym">Phaseolus aureus</name>
    <dbReference type="NCBI Taxonomy" id="3916"/>
    <lineage>
        <taxon>Eukaryota</taxon>
        <taxon>Viridiplantae</taxon>
        <taxon>Streptophyta</taxon>
        <taxon>Embryophyta</taxon>
        <taxon>Tracheophyta</taxon>
        <taxon>Spermatophyta</taxon>
        <taxon>Magnoliopsida</taxon>
        <taxon>eudicotyledons</taxon>
        <taxon>Gunneridae</taxon>
        <taxon>Pentapetalae</taxon>
        <taxon>rosids</taxon>
        <taxon>fabids</taxon>
        <taxon>Fabales</taxon>
        <taxon>Fabaceae</taxon>
        <taxon>Papilionoideae</taxon>
        <taxon>50 kb inversion clade</taxon>
        <taxon>NPAAA clade</taxon>
        <taxon>indigoferoid/millettioid clade</taxon>
        <taxon>Phaseoleae</taxon>
        <taxon>Vigna</taxon>
    </lineage>
</organism>
<evidence type="ECO:0000313" key="3">
    <source>
        <dbReference type="RefSeq" id="XP_022632014.1"/>
    </source>
</evidence>
<accession>A0A3Q0EK22</accession>
<dbReference type="RefSeq" id="XP_022632015.1">
    <property type="nucleotide sequence ID" value="XM_022776294.1"/>
</dbReference>
<evidence type="ECO:0000256" key="1">
    <source>
        <dbReference type="SAM" id="MobiDB-lite"/>
    </source>
</evidence>
<gene>
    <name evidence="3 4" type="primary">LOC106778695</name>
</gene>
<keyword evidence="2" id="KW-1185">Reference proteome</keyword>
<sequence length="298" mass="32515">MASGGSGPPLPPSGAFDKGKKPYVMKLLPIFNNEIGSTTQATTLTSTSTGRFILNPLQVPGLTPTPHTSTPTSLASPLQVPGLTPTPCQLPTNEMTSLSPNVSSNPSTPANIAPSPGTVDADPHSSSAANDDEQVSNSLPMITPIGGGFYPTRTASKAITATIKQQFDEPWLTWGEIPKPTRDVFFDCFKRKVSWKPEDENKVKKKFHTKASHRLSEMYKKARTLGNKPNWLGDDTWNALLEKWNMPVYRKKCETARKNRTSEKGGCLHTGGSISVHEHAIRLLQELGRSVHVDEIFQ</sequence>
<feature type="region of interest" description="Disordered" evidence="1">
    <location>
        <begin position="57"/>
        <end position="140"/>
    </location>
</feature>
<dbReference type="Proteomes" id="UP000087766">
    <property type="component" value="Unplaced"/>
</dbReference>
<dbReference type="RefSeq" id="XP_022632014.1">
    <property type="nucleotide sequence ID" value="XM_022776293.1"/>
</dbReference>
<evidence type="ECO:0000313" key="2">
    <source>
        <dbReference type="Proteomes" id="UP000087766"/>
    </source>
</evidence>
<reference evidence="3 4" key="1">
    <citation type="submission" date="2025-04" db="UniProtKB">
        <authorList>
            <consortium name="RefSeq"/>
        </authorList>
    </citation>
    <scope>IDENTIFICATION</scope>
    <source>
        <tissue evidence="3 4">Leaf</tissue>
    </source>
</reference>
<evidence type="ECO:0000313" key="4">
    <source>
        <dbReference type="RefSeq" id="XP_022632015.1"/>
    </source>
</evidence>
<dbReference type="GeneID" id="106778695"/>